<accession>A0A5N5HNC0</accession>
<reference evidence="2" key="2">
    <citation type="submission" date="2019-10" db="EMBL/GenBank/DDBJ databases">
        <title>A de novo genome assembly of a pear dwarfing rootstock.</title>
        <authorList>
            <person name="Wang F."/>
            <person name="Wang J."/>
            <person name="Li S."/>
            <person name="Zhang Y."/>
            <person name="Fang M."/>
            <person name="Ma L."/>
            <person name="Zhao Y."/>
            <person name="Jiang S."/>
        </authorList>
    </citation>
    <scope>NUCLEOTIDE SEQUENCE [LARGE SCALE GENOMIC DNA]</scope>
</reference>
<dbReference type="PANTHER" id="PTHR36607">
    <property type="entry name" value="1,2-DIHYDROXY-3-KETO-5-METHYLTHIOPENTENE DIOXYGENASE 4"/>
    <property type="match status" value="1"/>
</dbReference>
<dbReference type="EMBL" id="SMOL01000148">
    <property type="protein sequence ID" value="KAB2629426.1"/>
    <property type="molecule type" value="Genomic_DNA"/>
</dbReference>
<protein>
    <submittedName>
        <fullName evidence="1">Uncharacterized protein</fullName>
    </submittedName>
</protein>
<reference evidence="1 2" key="3">
    <citation type="submission" date="2019-11" db="EMBL/GenBank/DDBJ databases">
        <title>A de novo genome assembly of a pear dwarfing rootstock.</title>
        <authorList>
            <person name="Wang F."/>
            <person name="Wang J."/>
            <person name="Li S."/>
            <person name="Zhang Y."/>
            <person name="Fang M."/>
            <person name="Ma L."/>
            <person name="Zhao Y."/>
            <person name="Jiang S."/>
        </authorList>
    </citation>
    <scope>NUCLEOTIDE SEQUENCE [LARGE SCALE GENOMIC DNA]</scope>
    <source>
        <strain evidence="1">S2</strain>
        <tissue evidence="1">Leaf</tissue>
    </source>
</reference>
<keyword evidence="2" id="KW-1185">Reference proteome</keyword>
<dbReference type="Proteomes" id="UP000327157">
    <property type="component" value="Chromosome 8"/>
</dbReference>
<sequence length="292" mass="32238">MSIYIDMKRRDNMCVCVCVCVCTHIYTYCHVASYPHKASRGVVVGGRVGRISNTITILVKESDSQDRGTTLKLYAPLNGPKLSQDARGKSGVKISSWIRFWYWEDIRYKKSLNKRDGNMTTKPKGDSYPSSAIGSARRCSPAELRAFEDLGIASEHVEESYLAAFLACWLCKFVFPTCDVNFVCPGVFKVASKMVVSESFSLAILVLANIYNGLSVVSNSTSTEDHAAVLPYHYMYDKSGPSSLTSVKLGPLMTKYSGVLSLKSLDDSQAQVLFRSCEGLRMDHLAKVGSVQ</sequence>
<dbReference type="PANTHER" id="PTHR36607:SF20">
    <property type="entry name" value="AMINOTRANSFERASE-LIKE PLANT MOBILE DOMAIN-CONTAINING PROTEIN"/>
    <property type="match status" value="1"/>
</dbReference>
<organism evidence="1 2">
    <name type="scientific">Pyrus ussuriensis x Pyrus communis</name>
    <dbReference type="NCBI Taxonomy" id="2448454"/>
    <lineage>
        <taxon>Eukaryota</taxon>
        <taxon>Viridiplantae</taxon>
        <taxon>Streptophyta</taxon>
        <taxon>Embryophyta</taxon>
        <taxon>Tracheophyta</taxon>
        <taxon>Spermatophyta</taxon>
        <taxon>Magnoliopsida</taxon>
        <taxon>eudicotyledons</taxon>
        <taxon>Gunneridae</taxon>
        <taxon>Pentapetalae</taxon>
        <taxon>rosids</taxon>
        <taxon>fabids</taxon>
        <taxon>Rosales</taxon>
        <taxon>Rosaceae</taxon>
        <taxon>Amygdaloideae</taxon>
        <taxon>Maleae</taxon>
        <taxon>Pyrus</taxon>
    </lineage>
</organism>
<reference evidence="1 2" key="1">
    <citation type="submission" date="2019-09" db="EMBL/GenBank/DDBJ databases">
        <authorList>
            <person name="Ou C."/>
        </authorList>
    </citation>
    <scope>NUCLEOTIDE SEQUENCE [LARGE SCALE GENOMIC DNA]</scope>
    <source>
        <strain evidence="1">S2</strain>
        <tissue evidence="1">Leaf</tissue>
    </source>
</reference>
<dbReference type="AlphaFoldDB" id="A0A5N5HNC0"/>
<evidence type="ECO:0000313" key="2">
    <source>
        <dbReference type="Proteomes" id="UP000327157"/>
    </source>
</evidence>
<gene>
    <name evidence="1" type="ORF">D8674_034221</name>
</gene>
<name>A0A5N5HNC0_9ROSA</name>
<evidence type="ECO:0000313" key="1">
    <source>
        <dbReference type="EMBL" id="KAB2629426.1"/>
    </source>
</evidence>
<comment type="caution">
    <text evidence="1">The sequence shown here is derived from an EMBL/GenBank/DDBJ whole genome shotgun (WGS) entry which is preliminary data.</text>
</comment>
<proteinExistence type="predicted"/>
<dbReference type="OrthoDB" id="910577at2759"/>